<dbReference type="RefSeq" id="WP_139160255.1">
    <property type="nucleotide sequence ID" value="NZ_FMZC01000001.1"/>
</dbReference>
<accession>A0A1G6IDU9</accession>
<reference evidence="1 2" key="1">
    <citation type="submission" date="2016-10" db="EMBL/GenBank/DDBJ databases">
        <authorList>
            <person name="de Groot N.N."/>
        </authorList>
    </citation>
    <scope>NUCLEOTIDE SEQUENCE [LARGE SCALE GENOMIC DNA]</scope>
    <source>
        <strain evidence="1 2">DSM 16619</strain>
    </source>
</reference>
<evidence type="ECO:0008006" key="3">
    <source>
        <dbReference type="Google" id="ProtNLM"/>
    </source>
</evidence>
<protein>
    <recommendedName>
        <fullName evidence="3">Cellulose biosynthesis protein BcsS</fullName>
    </recommendedName>
</protein>
<dbReference type="Proteomes" id="UP000198781">
    <property type="component" value="Unassembled WGS sequence"/>
</dbReference>
<proteinExistence type="predicted"/>
<gene>
    <name evidence="1" type="ORF">SAMN05192589_101140</name>
</gene>
<keyword evidence="2" id="KW-1185">Reference proteome</keyword>
<sequence length="236" mass="25958">MPSSPTWIDSPARNLLPLILLGATASCGAQTRDVTGEIAVSSDLTERGFQTPIRRPIVQGLVTLYDATGWSAGAVLGMQTNGRRFGRAIVRLAYDGVLSNDWQYQAVTQYYAYPDNPAAQLLDRLETGLSFSYRDLIVAGASVFRYPHTLDAARPMRWALDLGGRLPLDDQFSLTGTIGLSQVRPHGRYAYGSVGVAWRQGPWRATLSYLTTDDRANSVYPGNTAGNWSFMWARSF</sequence>
<dbReference type="EMBL" id="FMZC01000001">
    <property type="protein sequence ID" value="SDC04543.1"/>
    <property type="molecule type" value="Genomic_DNA"/>
</dbReference>
<evidence type="ECO:0000313" key="1">
    <source>
        <dbReference type="EMBL" id="SDC04543.1"/>
    </source>
</evidence>
<dbReference type="OrthoDB" id="6006588at2"/>
<dbReference type="STRING" id="187868.SAMN05192589_101140"/>
<organism evidence="1 2">
    <name type="scientific">Paracidovorax valerianellae</name>
    <dbReference type="NCBI Taxonomy" id="187868"/>
    <lineage>
        <taxon>Bacteria</taxon>
        <taxon>Pseudomonadati</taxon>
        <taxon>Pseudomonadota</taxon>
        <taxon>Betaproteobacteria</taxon>
        <taxon>Burkholderiales</taxon>
        <taxon>Comamonadaceae</taxon>
        <taxon>Paracidovorax</taxon>
    </lineage>
</organism>
<name>A0A1G6IDU9_9BURK</name>
<evidence type="ECO:0000313" key="2">
    <source>
        <dbReference type="Proteomes" id="UP000198781"/>
    </source>
</evidence>
<dbReference type="AlphaFoldDB" id="A0A1G6IDU9"/>